<dbReference type="EMBL" id="DS235181">
    <property type="protein sequence ID" value="EEB13023.1"/>
    <property type="molecule type" value="Genomic_DNA"/>
</dbReference>
<protein>
    <submittedName>
        <fullName evidence="2 3">Uncharacterized protein</fullName>
    </submittedName>
</protein>
<dbReference type="HOGENOM" id="CLU_2797019_0_0_1"/>
<keyword evidence="1" id="KW-0812">Transmembrane</keyword>
<keyword evidence="1" id="KW-0472">Membrane</keyword>
<reference evidence="2" key="1">
    <citation type="submission" date="2007-04" db="EMBL/GenBank/DDBJ databases">
        <title>Annotation of Pediculus humanus corporis strain USDA.</title>
        <authorList>
            <person name="Kirkness E."/>
            <person name="Hannick L."/>
            <person name="Hass B."/>
            <person name="Bruggner R."/>
            <person name="Lawson D."/>
            <person name="Bidwell S."/>
            <person name="Joardar V."/>
            <person name="Caler E."/>
            <person name="Walenz B."/>
            <person name="Inman J."/>
            <person name="Schobel S."/>
            <person name="Galinsky K."/>
            <person name="Amedeo P."/>
            <person name="Strausberg R."/>
        </authorList>
    </citation>
    <scope>NUCLEOTIDE SEQUENCE</scope>
    <source>
        <strain evidence="2">USDA</strain>
    </source>
</reference>
<reference evidence="3" key="3">
    <citation type="submission" date="2021-02" db="UniProtKB">
        <authorList>
            <consortium name="EnsemblMetazoa"/>
        </authorList>
    </citation>
    <scope>IDENTIFICATION</scope>
    <source>
        <strain evidence="3">USDA</strain>
    </source>
</reference>
<name>E0VI17_PEDHC</name>
<dbReference type="EnsemblMetazoa" id="PHUM219560-RA">
    <property type="protein sequence ID" value="PHUM219560-PA"/>
    <property type="gene ID" value="PHUM219560"/>
</dbReference>
<evidence type="ECO:0000313" key="4">
    <source>
        <dbReference type="Proteomes" id="UP000009046"/>
    </source>
</evidence>
<proteinExistence type="predicted"/>
<keyword evidence="4" id="KW-1185">Reference proteome</keyword>
<feature type="transmembrane region" description="Helical" evidence="1">
    <location>
        <begin position="47"/>
        <end position="67"/>
    </location>
</feature>
<gene>
    <name evidence="3" type="primary">8237646</name>
    <name evidence="2" type="ORF">Phum_PHUM219560</name>
</gene>
<accession>E0VI17</accession>
<dbReference type="CTD" id="8237646"/>
<sequence length="68" mass="7317">MLCISIIGTVTALIFGGICGGIVGGYIGIAISYLNNELDRVEDNVKFYAFECFIFGALVNALIIFVFC</sequence>
<dbReference type="GeneID" id="8237646"/>
<dbReference type="EMBL" id="AAZO01002533">
    <property type="status" value="NOT_ANNOTATED_CDS"/>
    <property type="molecule type" value="Genomic_DNA"/>
</dbReference>
<organism>
    <name type="scientific">Pediculus humanus subsp. corporis</name>
    <name type="common">Body louse</name>
    <dbReference type="NCBI Taxonomy" id="121224"/>
    <lineage>
        <taxon>Eukaryota</taxon>
        <taxon>Metazoa</taxon>
        <taxon>Ecdysozoa</taxon>
        <taxon>Arthropoda</taxon>
        <taxon>Hexapoda</taxon>
        <taxon>Insecta</taxon>
        <taxon>Pterygota</taxon>
        <taxon>Neoptera</taxon>
        <taxon>Paraneoptera</taxon>
        <taxon>Psocodea</taxon>
        <taxon>Troctomorpha</taxon>
        <taxon>Phthiraptera</taxon>
        <taxon>Anoplura</taxon>
        <taxon>Pediculidae</taxon>
        <taxon>Pediculus</taxon>
    </lineage>
</organism>
<feature type="transmembrane region" description="Helical" evidence="1">
    <location>
        <begin position="12"/>
        <end position="35"/>
    </location>
</feature>
<dbReference type="VEuPathDB" id="VectorBase:PHUM219560"/>
<dbReference type="KEGG" id="phu:Phum_PHUM219560"/>
<evidence type="ECO:0000313" key="2">
    <source>
        <dbReference type="EMBL" id="EEB13023.1"/>
    </source>
</evidence>
<dbReference type="InParanoid" id="E0VI17"/>
<dbReference type="Proteomes" id="UP000009046">
    <property type="component" value="Unassembled WGS sequence"/>
</dbReference>
<dbReference type="RefSeq" id="XP_002425761.1">
    <property type="nucleotide sequence ID" value="XM_002425716.1"/>
</dbReference>
<evidence type="ECO:0000313" key="3">
    <source>
        <dbReference type="EnsemblMetazoa" id="PHUM219560-PA"/>
    </source>
</evidence>
<reference evidence="2" key="2">
    <citation type="submission" date="2007-04" db="EMBL/GenBank/DDBJ databases">
        <title>The genome of the human body louse.</title>
        <authorList>
            <consortium name="The Human Body Louse Genome Consortium"/>
            <person name="Kirkness E."/>
            <person name="Walenz B."/>
            <person name="Hass B."/>
            <person name="Bruggner R."/>
            <person name="Strausberg R."/>
        </authorList>
    </citation>
    <scope>NUCLEOTIDE SEQUENCE</scope>
    <source>
        <strain evidence="2">USDA</strain>
    </source>
</reference>
<dbReference type="AlphaFoldDB" id="E0VI17"/>
<keyword evidence="1" id="KW-1133">Transmembrane helix</keyword>
<evidence type="ECO:0000256" key="1">
    <source>
        <dbReference type="SAM" id="Phobius"/>
    </source>
</evidence>